<sequence length="43" mass="5056">VLPLTIQSEKGKQEKPEQVYYEPDIPEAGQRKILFLRRQTTVK</sequence>
<reference evidence="1" key="1">
    <citation type="journal article" date="2014" name="Front. Microbiol.">
        <title>High frequency of phylogenetically diverse reductive dehalogenase-homologous genes in deep subseafloor sedimentary metagenomes.</title>
        <authorList>
            <person name="Kawai M."/>
            <person name="Futagami T."/>
            <person name="Toyoda A."/>
            <person name="Takaki Y."/>
            <person name="Nishi S."/>
            <person name="Hori S."/>
            <person name="Arai W."/>
            <person name="Tsubouchi T."/>
            <person name="Morono Y."/>
            <person name="Uchiyama I."/>
            <person name="Ito T."/>
            <person name="Fujiyama A."/>
            <person name="Inagaki F."/>
            <person name="Takami H."/>
        </authorList>
    </citation>
    <scope>NUCLEOTIDE SEQUENCE</scope>
    <source>
        <strain evidence="1">Expedition CK06-06</strain>
    </source>
</reference>
<comment type="caution">
    <text evidence="1">The sequence shown here is derived from an EMBL/GenBank/DDBJ whole genome shotgun (WGS) entry which is preliminary data.</text>
</comment>
<protein>
    <submittedName>
        <fullName evidence="1">Uncharacterized protein</fullName>
    </submittedName>
</protein>
<name>X1LH24_9ZZZZ</name>
<proteinExistence type="predicted"/>
<gene>
    <name evidence="1" type="ORF">S06H3_36484</name>
</gene>
<evidence type="ECO:0000313" key="1">
    <source>
        <dbReference type="EMBL" id="GAI18418.1"/>
    </source>
</evidence>
<organism evidence="1">
    <name type="scientific">marine sediment metagenome</name>
    <dbReference type="NCBI Taxonomy" id="412755"/>
    <lineage>
        <taxon>unclassified sequences</taxon>
        <taxon>metagenomes</taxon>
        <taxon>ecological metagenomes</taxon>
    </lineage>
</organism>
<accession>X1LH24</accession>
<feature type="non-terminal residue" evidence="1">
    <location>
        <position position="1"/>
    </location>
</feature>
<dbReference type="EMBL" id="BARV01022106">
    <property type="protein sequence ID" value="GAI18418.1"/>
    <property type="molecule type" value="Genomic_DNA"/>
</dbReference>
<dbReference type="AlphaFoldDB" id="X1LH24"/>